<dbReference type="SUPFAM" id="SSF48019">
    <property type="entry name" value="post-AAA+ oligomerization domain-like"/>
    <property type="match status" value="1"/>
</dbReference>
<dbReference type="InterPro" id="IPR008921">
    <property type="entry name" value="DNA_pol3_clamp-load_cplx_C"/>
</dbReference>
<protein>
    <recommendedName>
        <fullName evidence="2">DNA polymerase III subunit delta'</fullName>
        <ecNumber evidence="1">2.7.7.7</ecNumber>
    </recommendedName>
</protein>
<dbReference type="InterPro" id="IPR015199">
    <property type="entry name" value="DNA_pol_III_delta_C"/>
</dbReference>
<proteinExistence type="predicted"/>
<dbReference type="STRING" id="505317.OA57_11900"/>
<dbReference type="Proteomes" id="UP000030380">
    <property type="component" value="Unassembled WGS sequence"/>
</dbReference>
<keyword evidence="10" id="KW-1185">Reference proteome</keyword>
<evidence type="ECO:0000256" key="7">
    <source>
        <dbReference type="ARBA" id="ARBA00049244"/>
    </source>
</evidence>
<keyword evidence="6" id="KW-0239">DNA-directed DNA polymerase</keyword>
<dbReference type="InterPro" id="IPR050238">
    <property type="entry name" value="DNA_Rep/Repair_Clamp_Loader"/>
</dbReference>
<keyword evidence="5" id="KW-0235">DNA replication</keyword>
<evidence type="ECO:0000256" key="5">
    <source>
        <dbReference type="ARBA" id="ARBA00022705"/>
    </source>
</evidence>
<dbReference type="EMBL" id="JSUM01000027">
    <property type="protein sequence ID" value="KGQ69366.1"/>
    <property type="molecule type" value="Genomic_DNA"/>
</dbReference>
<keyword evidence="3 9" id="KW-0808">Transferase</keyword>
<dbReference type="GO" id="GO:0003887">
    <property type="term" value="F:DNA-directed DNA polymerase activity"/>
    <property type="evidence" value="ECO:0007669"/>
    <property type="project" value="UniProtKB-KW"/>
</dbReference>
<evidence type="ECO:0000256" key="1">
    <source>
        <dbReference type="ARBA" id="ARBA00012417"/>
    </source>
</evidence>
<dbReference type="Gene3D" id="1.20.272.10">
    <property type="match status" value="1"/>
</dbReference>
<dbReference type="AlphaFoldDB" id="A0A0A3AJ75"/>
<evidence type="ECO:0000256" key="6">
    <source>
        <dbReference type="ARBA" id="ARBA00022932"/>
    </source>
</evidence>
<dbReference type="PANTHER" id="PTHR11669:SF8">
    <property type="entry name" value="DNA POLYMERASE III SUBUNIT DELTA"/>
    <property type="match status" value="1"/>
</dbReference>
<evidence type="ECO:0000256" key="2">
    <source>
        <dbReference type="ARBA" id="ARBA00014363"/>
    </source>
</evidence>
<comment type="caution">
    <text evidence="9">The sequence shown here is derived from an EMBL/GenBank/DDBJ whole genome shotgun (WGS) entry which is preliminary data.</text>
</comment>
<name>A0A0A3AJ75_9PAST</name>
<comment type="catalytic activity">
    <reaction evidence="7">
        <text>DNA(n) + a 2'-deoxyribonucleoside 5'-triphosphate = DNA(n+1) + diphosphate</text>
        <dbReference type="Rhea" id="RHEA:22508"/>
        <dbReference type="Rhea" id="RHEA-COMP:17339"/>
        <dbReference type="Rhea" id="RHEA-COMP:17340"/>
        <dbReference type="ChEBI" id="CHEBI:33019"/>
        <dbReference type="ChEBI" id="CHEBI:61560"/>
        <dbReference type="ChEBI" id="CHEBI:173112"/>
        <dbReference type="EC" id="2.7.7.7"/>
    </reaction>
</comment>
<dbReference type="InterPro" id="IPR004622">
    <property type="entry name" value="DNA_pol_HolB"/>
</dbReference>
<dbReference type="Gene3D" id="3.40.50.300">
    <property type="entry name" value="P-loop containing nucleotide triphosphate hydrolases"/>
    <property type="match status" value="1"/>
</dbReference>
<evidence type="ECO:0000313" key="9">
    <source>
        <dbReference type="EMBL" id="KGQ69366.1"/>
    </source>
</evidence>
<sequence>MYPWFEPLFAQLDNSFAQQHGHHALLFKSDAGLGSEQLLTALAQGLLCLEKPGLQACGKCQNCGLFHAESHPDFHCLQVQEGKNIGIDQVRELIGSLQQYARQDGNKVVYIPTLERLSEAAANALLKTLEEPSDRTYFLLLADLSAALMPTIYSRCQVWTLTAPPQPQVKAWLQQQIAVQETDIETALRINYNRPLATLNALQKGWLDLRKQFLRQFWLFQQNRAPEPFMKQFAFDDDVLLQRQLNWLTAFFSDCLKCRLQIRQGWINQDIANGIEQFSRLFSQTALLHANDLLRQLRRDLTQINAVNQELMVLDFLTKLITDVFEV</sequence>
<feature type="domain" description="DNA polymerase III delta subunit C-terminal" evidence="8">
    <location>
        <begin position="206"/>
        <end position="320"/>
    </location>
</feature>
<dbReference type="PANTHER" id="PTHR11669">
    <property type="entry name" value="REPLICATION FACTOR C / DNA POLYMERASE III GAMMA-TAU SUBUNIT"/>
    <property type="match status" value="1"/>
</dbReference>
<dbReference type="NCBIfam" id="TIGR00678">
    <property type="entry name" value="holB"/>
    <property type="match status" value="1"/>
</dbReference>
<dbReference type="EC" id="2.7.7.7" evidence="1"/>
<dbReference type="SUPFAM" id="SSF52540">
    <property type="entry name" value="P-loop containing nucleoside triphosphate hydrolases"/>
    <property type="match status" value="1"/>
</dbReference>
<dbReference type="GO" id="GO:0009360">
    <property type="term" value="C:DNA polymerase III complex"/>
    <property type="evidence" value="ECO:0007669"/>
    <property type="project" value="InterPro"/>
</dbReference>
<dbReference type="InterPro" id="IPR027417">
    <property type="entry name" value="P-loop_NTPase"/>
</dbReference>
<evidence type="ECO:0000256" key="3">
    <source>
        <dbReference type="ARBA" id="ARBA00022679"/>
    </source>
</evidence>
<reference evidence="9 10" key="1">
    <citation type="submission" date="2014-11" db="EMBL/GenBank/DDBJ databases">
        <title>Draft genome sequence of Chelonobacter oris 1662T, associated with respiratory disease in Hermann's Tortoises.</title>
        <authorList>
            <person name="Kudirkiene E."/>
            <person name="Hansen M.J."/>
            <person name="Bojesen A.M."/>
        </authorList>
    </citation>
    <scope>NUCLEOTIDE SEQUENCE [LARGE SCALE GENOMIC DNA]</scope>
    <source>
        <strain evidence="9 10">1662</strain>
    </source>
</reference>
<dbReference type="RefSeq" id="WP_034618169.1">
    <property type="nucleotide sequence ID" value="NZ_JSUM01000027.1"/>
</dbReference>
<gene>
    <name evidence="9" type="ORF">OA57_11900</name>
</gene>
<dbReference type="Pfam" id="PF09115">
    <property type="entry name" value="DNApol3-delta_C"/>
    <property type="match status" value="1"/>
</dbReference>
<dbReference type="GO" id="GO:0006261">
    <property type="term" value="P:DNA-templated DNA replication"/>
    <property type="evidence" value="ECO:0007669"/>
    <property type="project" value="TreeGrafter"/>
</dbReference>
<dbReference type="Pfam" id="PF13177">
    <property type="entry name" value="DNA_pol3_delta2"/>
    <property type="match status" value="1"/>
</dbReference>
<evidence type="ECO:0000313" key="10">
    <source>
        <dbReference type="Proteomes" id="UP000030380"/>
    </source>
</evidence>
<dbReference type="GO" id="GO:0003677">
    <property type="term" value="F:DNA binding"/>
    <property type="evidence" value="ECO:0007669"/>
    <property type="project" value="InterPro"/>
</dbReference>
<dbReference type="GO" id="GO:0008408">
    <property type="term" value="F:3'-5' exonuclease activity"/>
    <property type="evidence" value="ECO:0007669"/>
    <property type="project" value="InterPro"/>
</dbReference>
<organism evidence="9 10">
    <name type="scientific">Chelonobacter oris</name>
    <dbReference type="NCBI Taxonomy" id="505317"/>
    <lineage>
        <taxon>Bacteria</taxon>
        <taxon>Pseudomonadati</taxon>
        <taxon>Pseudomonadota</taxon>
        <taxon>Gammaproteobacteria</taxon>
        <taxon>Pasteurellales</taxon>
        <taxon>Pasteurellaceae</taxon>
        <taxon>Chelonobacter</taxon>
    </lineage>
</organism>
<evidence type="ECO:0000259" key="8">
    <source>
        <dbReference type="Pfam" id="PF09115"/>
    </source>
</evidence>
<accession>A0A0A3AJ75</accession>
<evidence type="ECO:0000256" key="4">
    <source>
        <dbReference type="ARBA" id="ARBA00022695"/>
    </source>
</evidence>
<keyword evidence="4 9" id="KW-0548">Nucleotidyltransferase</keyword>